<dbReference type="InterPro" id="IPR020945">
    <property type="entry name" value="DMSO/NO3_reduct_chaperone"/>
</dbReference>
<evidence type="ECO:0000313" key="2">
    <source>
        <dbReference type="EMBL" id="AFA39084.1"/>
    </source>
</evidence>
<dbReference type="Gene3D" id="1.10.3480.10">
    <property type="entry name" value="TorD-like"/>
    <property type="match status" value="1"/>
</dbReference>
<accession>H6Q8K2</accession>
<reference evidence="2 3" key="1">
    <citation type="journal article" date="2012" name="Stand. Genomic Sci.">
        <title>Complete genome sequence of Pyrobaculum oguniense.</title>
        <authorList>
            <person name="Bernick D.L."/>
            <person name="Karplus K."/>
            <person name="Lui L.M."/>
            <person name="Coker J.K."/>
            <person name="Murphy J.N."/>
            <person name="Chan P.P."/>
            <person name="Cozen A.E."/>
            <person name="Lowe T.M."/>
        </authorList>
    </citation>
    <scope>NUCLEOTIDE SEQUENCE [LARGE SCALE GENOMIC DNA]</scope>
    <source>
        <strain evidence="2 3">TE7</strain>
    </source>
</reference>
<gene>
    <name evidence="2" type="ordered locus">Pogu_1057</name>
</gene>
<dbReference type="PANTHER" id="PTHR34227">
    <property type="entry name" value="CHAPERONE PROTEIN YCDY"/>
    <property type="match status" value="1"/>
</dbReference>
<protein>
    <submittedName>
        <fullName evidence="2">Component of anaerobic dehydrogenase</fullName>
    </submittedName>
</protein>
<dbReference type="InterPro" id="IPR036411">
    <property type="entry name" value="TorD-like_sf"/>
</dbReference>
<dbReference type="KEGG" id="pog:Pogu_1057"/>
<dbReference type="AlphaFoldDB" id="H6Q8K2"/>
<dbReference type="EMBL" id="CP003316">
    <property type="protein sequence ID" value="AFA39084.1"/>
    <property type="molecule type" value="Genomic_DNA"/>
</dbReference>
<dbReference type="SUPFAM" id="SSF89155">
    <property type="entry name" value="TorD-like"/>
    <property type="match status" value="1"/>
</dbReference>
<dbReference type="Proteomes" id="UP000009062">
    <property type="component" value="Chromosome"/>
</dbReference>
<dbReference type="PANTHER" id="PTHR34227:SF1">
    <property type="entry name" value="DIMETHYL SULFOXIDE REDUCTASE CHAPERONE-RELATED"/>
    <property type="match status" value="1"/>
</dbReference>
<keyword evidence="3" id="KW-1185">Reference proteome</keyword>
<evidence type="ECO:0000256" key="1">
    <source>
        <dbReference type="ARBA" id="ARBA00023186"/>
    </source>
</evidence>
<dbReference type="eggNOG" id="arCOG01506">
    <property type="taxonomic scope" value="Archaea"/>
</dbReference>
<dbReference type="InterPro" id="IPR050289">
    <property type="entry name" value="TorD/DmsD_chaperones"/>
</dbReference>
<proteinExistence type="predicted"/>
<dbReference type="STRING" id="698757.Pogu_1057"/>
<name>H6Q8K2_PYROT</name>
<dbReference type="Pfam" id="PF02613">
    <property type="entry name" value="Nitrate_red_del"/>
    <property type="match status" value="1"/>
</dbReference>
<evidence type="ECO:0000313" key="3">
    <source>
        <dbReference type="Proteomes" id="UP000009062"/>
    </source>
</evidence>
<keyword evidence="1" id="KW-0143">Chaperone</keyword>
<dbReference type="HOGENOM" id="CLU_1575007_0_0_2"/>
<organism evidence="2 3">
    <name type="scientific">Pyrobaculum oguniense (strain DSM 13380 / JCM 10595 / TE7)</name>
    <dbReference type="NCBI Taxonomy" id="698757"/>
    <lineage>
        <taxon>Archaea</taxon>
        <taxon>Thermoproteota</taxon>
        <taxon>Thermoprotei</taxon>
        <taxon>Thermoproteales</taxon>
        <taxon>Thermoproteaceae</taxon>
        <taxon>Pyrobaculum</taxon>
    </lineage>
</organism>
<sequence>MIHYANLIGALGYILVKELEDVEPIRPVLPFLRELGVEIPRDLERLRSEYADIFIINIPPYESAFTSQANRLWDAAAIEVWGHYKEAGFQPDLAKARALAPDHVGLELLFLSILLERGLRDMADEFLSMHILRWVPQLYAAVELNYPKSFYAKVLKAALDLSIEAYREL</sequence>